<evidence type="ECO:0000313" key="2">
    <source>
        <dbReference type="RefSeq" id="XP_075080478.1"/>
    </source>
</evidence>
<reference evidence="2" key="2">
    <citation type="submission" date="2025-08" db="UniProtKB">
        <authorList>
            <consortium name="RefSeq"/>
        </authorList>
    </citation>
    <scope>IDENTIFICATION</scope>
    <source>
        <tissue evidence="2">Leaf</tissue>
    </source>
</reference>
<dbReference type="RefSeq" id="XP_075080478.1">
    <property type="nucleotide sequence ID" value="XM_075224377.1"/>
</dbReference>
<dbReference type="Proteomes" id="UP000790787">
    <property type="component" value="Chromosome 11"/>
</dbReference>
<name>A0AC58S692_TOBAC</name>
<proteinExistence type="predicted"/>
<protein>
    <submittedName>
        <fullName evidence="2">Retrovirus-related Pol polyprotein from transposon TNT 1-94-like</fullName>
    </submittedName>
</protein>
<keyword evidence="1" id="KW-1185">Reference proteome</keyword>
<reference evidence="1" key="1">
    <citation type="journal article" date="2014" name="Nat. Commun.">
        <title>The tobacco genome sequence and its comparison with those of tomato and potato.</title>
        <authorList>
            <person name="Sierro N."/>
            <person name="Battey J.N."/>
            <person name="Ouadi S."/>
            <person name="Bakaher N."/>
            <person name="Bovet L."/>
            <person name="Willig A."/>
            <person name="Goepfert S."/>
            <person name="Peitsch M.C."/>
            <person name="Ivanov N.V."/>
        </authorList>
    </citation>
    <scope>NUCLEOTIDE SEQUENCE [LARGE SCALE GENOMIC DNA]</scope>
</reference>
<accession>A0AC58S692</accession>
<evidence type="ECO:0000313" key="1">
    <source>
        <dbReference type="Proteomes" id="UP000790787"/>
    </source>
</evidence>
<sequence>MEESSSSGAMIKLTATNYTLWRPRMEDLLSCKDLFDPIKAKGRNPYSTKEAEWKKLNRKTIGQIRQWIDDNVFHHVAQETDAYALWVKLEGMYQAKTTRNKDLLMRRLVNLKLKHGTSVVEHTSEFQSLINQLSSVDMPLGDEMQALLLLSSLPDSWETLVVSLSNSAPSGNLTMSMVKDALFNEEARRKDIDHGESHALITERGRQQERSQDKKRGRSKSRGKSTDGRKSSYACYHCGIKGHLKKNCRKLHKEKEQLKQKDGDALVTTHGEVAICSIQEETCLHVSSQEENEWVVDTAASYHATSRKDFFTTYKAGDFGVVKMGNTSSCVIVGIGDIKLQTNIGSTMILKDVRHVPDLRLNLISGIALDKQGYESYFGKGTWKLLKGVMILARGHICGNLYKTHVKVCSDSLNVMEKEASQNLWHQRLGHMSEKGISILTKKQLIRMDKNAALDPCNHCLFGKQHRVSFTFSSTRKSELLSLVHSDICGPMEEKSLGGNRYFLNFIDDASRKVWVYFLKTKDQAFDYFKIFHAMVERETGKKLKCLRSDNGGEYTSKEFDSYCKRQGIRHEKTVPRTPQHNGVAERMNRTIMEKVRSMISMAKLPKPFWGEVVRAACYLINRSPSAPLNFEVPEKIWSGKNPSYSHLRVFGCLAHAHVSKELRKKLDGRTIPCIFIGYGDEEFGYRLWDPIQKTVIRSRDVVFHENQTIEDIEKPTMSYERGSSAQKVGPDPLPLQFDTNSMGEHETVPEAEQEDVWKGEAQTPQETTEPSQGNDDGTHPEANNQQPRRSERGQIPSTRYPETEYILLSEDGEPEIFHEAISHTDKEKWLQAMTEEMNSLQKNNTYEIVKLPQGKKVLKNKWVFKLKKDGSGKVVKHKARLVVKGFLQKKGIDFDEIFSPVVKLTSIRIILGLPEGFEVSGKENLVYKLTKSLYGLKQAPRQWYKRFDSFMVSQGYKRTAADHCVYIQRFSDGNFVVLLLYVDDMLIVRQDATKIRQLKKELSKSFEMKDLGPAQHILELQITRDRRNKKLWLSQENYIERVIKRFNMSNAKPVGVPLANHFKLSKSLCPSSKKEIEDMSTIPYSSAVGSLMYAMVCTRPDIAHAVGVVSRFLSNPGKKHWEAVKWIFRYLKGTSKSSLCFGGADPVLEGYTDSDMAGDPDGRKSTSGYVYTFAGGAVSWQSRLQKCVALSTTEAEYIAVAEAGKEMLWLKRFLQELGINQTEYKIHCDSQSAIDLSKNSMYHSRTKHIDIRYHWIREVINQQLLKLVKIHTKENPADMLTKVVTQEKLELCRDIVGITFK</sequence>
<gene>
    <name evidence="2" type="primary">LOC107817738</name>
</gene>
<organism evidence="1 2">
    <name type="scientific">Nicotiana tabacum</name>
    <name type="common">Common tobacco</name>
    <dbReference type="NCBI Taxonomy" id="4097"/>
    <lineage>
        <taxon>Eukaryota</taxon>
        <taxon>Viridiplantae</taxon>
        <taxon>Streptophyta</taxon>
        <taxon>Embryophyta</taxon>
        <taxon>Tracheophyta</taxon>
        <taxon>Spermatophyta</taxon>
        <taxon>Magnoliopsida</taxon>
        <taxon>eudicotyledons</taxon>
        <taxon>Gunneridae</taxon>
        <taxon>Pentapetalae</taxon>
        <taxon>asterids</taxon>
        <taxon>lamiids</taxon>
        <taxon>Solanales</taxon>
        <taxon>Solanaceae</taxon>
        <taxon>Nicotianoideae</taxon>
        <taxon>Nicotianeae</taxon>
        <taxon>Nicotiana</taxon>
    </lineage>
</organism>